<evidence type="ECO:0000313" key="1">
    <source>
        <dbReference type="EMBL" id="KAG6605386.1"/>
    </source>
</evidence>
<name>A0AAV6P3Q5_9ROSI</name>
<dbReference type="EMBL" id="JAGKQH010000002">
    <property type="protein sequence ID" value="KAG6605386.1"/>
    <property type="molecule type" value="Genomic_DNA"/>
</dbReference>
<dbReference type="Proteomes" id="UP000685013">
    <property type="component" value="Chromosome 2"/>
</dbReference>
<organism evidence="1 2">
    <name type="scientific">Cucurbita argyrosperma subsp. sororia</name>
    <dbReference type="NCBI Taxonomy" id="37648"/>
    <lineage>
        <taxon>Eukaryota</taxon>
        <taxon>Viridiplantae</taxon>
        <taxon>Streptophyta</taxon>
        <taxon>Embryophyta</taxon>
        <taxon>Tracheophyta</taxon>
        <taxon>Spermatophyta</taxon>
        <taxon>Magnoliopsida</taxon>
        <taxon>eudicotyledons</taxon>
        <taxon>Gunneridae</taxon>
        <taxon>Pentapetalae</taxon>
        <taxon>rosids</taxon>
        <taxon>fabids</taxon>
        <taxon>Cucurbitales</taxon>
        <taxon>Cucurbitaceae</taxon>
        <taxon>Cucurbiteae</taxon>
        <taxon>Cucurbita</taxon>
    </lineage>
</organism>
<keyword evidence="2" id="KW-1185">Reference proteome</keyword>
<gene>
    <name evidence="1" type="ORF">SDJN03_02703</name>
</gene>
<accession>A0AAV6P3Q5</accession>
<comment type="caution">
    <text evidence="1">The sequence shown here is derived from an EMBL/GenBank/DDBJ whole genome shotgun (WGS) entry which is preliminary data.</text>
</comment>
<proteinExistence type="predicted"/>
<feature type="non-terminal residue" evidence="1">
    <location>
        <position position="1"/>
    </location>
</feature>
<sequence length="107" mass="12480">MKATAVQKHLDNEVYISSDKYLMLYQRGLWSLKFIGFTYMEADFRNSSCFRACITHLRLLSLINQAGFHSLANDKIQILYVWIVTDEVRCTKRNSGTSCEYVKDIRS</sequence>
<dbReference type="AlphaFoldDB" id="A0AAV6P3Q5"/>
<evidence type="ECO:0000313" key="2">
    <source>
        <dbReference type="Proteomes" id="UP000685013"/>
    </source>
</evidence>
<reference evidence="1 2" key="1">
    <citation type="journal article" date="2021" name="Hortic Res">
        <title>The domestication of Cucurbita argyrosperma as revealed by the genome of its wild relative.</title>
        <authorList>
            <person name="Barrera-Redondo J."/>
            <person name="Sanchez-de la Vega G."/>
            <person name="Aguirre-Liguori J.A."/>
            <person name="Castellanos-Morales G."/>
            <person name="Gutierrez-Guerrero Y.T."/>
            <person name="Aguirre-Dugua X."/>
            <person name="Aguirre-Planter E."/>
            <person name="Tenaillon M.I."/>
            <person name="Lira-Saade R."/>
            <person name="Eguiarte L.E."/>
        </authorList>
    </citation>
    <scope>NUCLEOTIDE SEQUENCE [LARGE SCALE GENOMIC DNA]</scope>
    <source>
        <strain evidence="1">JBR-2021</strain>
    </source>
</reference>
<protein>
    <submittedName>
        <fullName evidence="1">Uncharacterized protein</fullName>
    </submittedName>
</protein>